<organism evidence="2">
    <name type="scientific">Tanacetum cinerariifolium</name>
    <name type="common">Dalmatian daisy</name>
    <name type="synonym">Chrysanthemum cinerariifolium</name>
    <dbReference type="NCBI Taxonomy" id="118510"/>
    <lineage>
        <taxon>Eukaryota</taxon>
        <taxon>Viridiplantae</taxon>
        <taxon>Streptophyta</taxon>
        <taxon>Embryophyta</taxon>
        <taxon>Tracheophyta</taxon>
        <taxon>Spermatophyta</taxon>
        <taxon>Magnoliopsida</taxon>
        <taxon>eudicotyledons</taxon>
        <taxon>Gunneridae</taxon>
        <taxon>Pentapetalae</taxon>
        <taxon>asterids</taxon>
        <taxon>campanulids</taxon>
        <taxon>Asterales</taxon>
        <taxon>Asteraceae</taxon>
        <taxon>Asteroideae</taxon>
        <taxon>Anthemideae</taxon>
        <taxon>Anthemidinae</taxon>
        <taxon>Tanacetum</taxon>
    </lineage>
</organism>
<proteinExistence type="predicted"/>
<feature type="compositionally biased region" description="Low complexity" evidence="1">
    <location>
        <begin position="13"/>
        <end position="27"/>
    </location>
</feature>
<dbReference type="AlphaFoldDB" id="A0A699XPE1"/>
<gene>
    <name evidence="2" type="ORF">Tci_930293</name>
</gene>
<feature type="region of interest" description="Disordered" evidence="1">
    <location>
        <begin position="1"/>
        <end position="51"/>
    </location>
</feature>
<reference evidence="2" key="1">
    <citation type="journal article" date="2019" name="Sci. Rep.">
        <title>Draft genome of Tanacetum cinerariifolium, the natural source of mosquito coil.</title>
        <authorList>
            <person name="Yamashiro T."/>
            <person name="Shiraishi A."/>
            <person name="Satake H."/>
            <person name="Nakayama K."/>
        </authorList>
    </citation>
    <scope>NUCLEOTIDE SEQUENCE</scope>
</reference>
<dbReference type="EMBL" id="BKCJ011851591">
    <property type="protein sequence ID" value="GFD58324.1"/>
    <property type="molecule type" value="Genomic_DNA"/>
</dbReference>
<protein>
    <submittedName>
        <fullName evidence="2">Uncharacterized protein</fullName>
    </submittedName>
</protein>
<evidence type="ECO:0000313" key="2">
    <source>
        <dbReference type="EMBL" id="GFD58324.1"/>
    </source>
</evidence>
<evidence type="ECO:0000256" key="1">
    <source>
        <dbReference type="SAM" id="MobiDB-lite"/>
    </source>
</evidence>
<name>A0A699XPE1_TANCI</name>
<feature type="non-terminal residue" evidence="2">
    <location>
        <position position="1"/>
    </location>
</feature>
<sequence length="51" mass="5446">KRRWLLGPAQKCAVAPPAAPRAAGGPALDQSPRRQRSKYLLPSPARGRLGT</sequence>
<comment type="caution">
    <text evidence="2">The sequence shown here is derived from an EMBL/GenBank/DDBJ whole genome shotgun (WGS) entry which is preliminary data.</text>
</comment>
<accession>A0A699XPE1</accession>